<dbReference type="Pfam" id="PF06722">
    <property type="entry name" value="EryCIII-like_C"/>
    <property type="match status" value="1"/>
</dbReference>
<evidence type="ECO:0000256" key="3">
    <source>
        <dbReference type="ARBA" id="ARBA00022679"/>
    </source>
</evidence>
<feature type="region of interest" description="Disordered" evidence="4">
    <location>
        <begin position="55"/>
        <end position="88"/>
    </location>
</feature>
<dbReference type="PANTHER" id="PTHR48050:SF13">
    <property type="entry name" value="STEROL 3-BETA-GLUCOSYLTRANSFERASE UGT80A2"/>
    <property type="match status" value="1"/>
</dbReference>
<evidence type="ECO:0000256" key="4">
    <source>
        <dbReference type="SAM" id="MobiDB-lite"/>
    </source>
</evidence>
<gene>
    <name evidence="7" type="ORF">CA983_01335</name>
</gene>
<dbReference type="SUPFAM" id="SSF53756">
    <property type="entry name" value="UDP-Glycosyltransferase/glycogen phosphorylase"/>
    <property type="match status" value="1"/>
</dbReference>
<keyword evidence="3 7" id="KW-0808">Transferase</keyword>
<evidence type="ECO:0000256" key="1">
    <source>
        <dbReference type="ARBA" id="ARBA00006962"/>
    </source>
</evidence>
<organism evidence="7 8">
    <name type="scientific">Streptomyces swartbergensis</name>
    <dbReference type="NCBI Taxonomy" id="487165"/>
    <lineage>
        <taxon>Bacteria</taxon>
        <taxon>Bacillati</taxon>
        <taxon>Actinomycetota</taxon>
        <taxon>Actinomycetes</taxon>
        <taxon>Kitasatosporales</taxon>
        <taxon>Streptomycetaceae</taxon>
        <taxon>Streptomyces</taxon>
    </lineage>
</organism>
<protein>
    <submittedName>
        <fullName evidence="7">Glycosyl transferase family 28</fullName>
    </submittedName>
</protein>
<comment type="similarity">
    <text evidence="1">Belongs to the glycosyltransferase 28 family.</text>
</comment>
<evidence type="ECO:0000256" key="2">
    <source>
        <dbReference type="ARBA" id="ARBA00022676"/>
    </source>
</evidence>
<feature type="domain" description="Erythromycin biosynthesis protein CIII-like C-terminal" evidence="5">
    <location>
        <begin position="278"/>
        <end position="421"/>
    </location>
</feature>
<comment type="caution">
    <text evidence="7">The sequence shown here is derived from an EMBL/GenBank/DDBJ whole genome shotgun (WGS) entry which is preliminary data.</text>
</comment>
<dbReference type="GO" id="GO:0008194">
    <property type="term" value="F:UDP-glycosyltransferase activity"/>
    <property type="evidence" value="ECO:0007669"/>
    <property type="project" value="InterPro"/>
</dbReference>
<evidence type="ECO:0000313" key="8">
    <source>
        <dbReference type="Proteomes" id="UP000195105"/>
    </source>
</evidence>
<dbReference type="PANTHER" id="PTHR48050">
    <property type="entry name" value="STEROL 3-BETA-GLUCOSYLTRANSFERASE"/>
    <property type="match status" value="1"/>
</dbReference>
<dbReference type="InterPro" id="IPR050426">
    <property type="entry name" value="Glycosyltransferase_28"/>
</dbReference>
<sequence>MRVLFTPFPATPHVNAQVPLAWALRSAGHDVRMASRPEVHDDILAAGLAAVPLGEVNGQDGATGPGRVEEPPASSGPEEEAWLGDSPFGDLAEEPAHARVHTALTARARHARRTTASRPVIAELVGFLRDWRPDLVVWDSTDHAGAVAAMADGAAHARLVTGLDLVGWTRGRYRALPRAHPDAPREDAFREWLGPILAEHGRVFAEEAVLGQWTVNSLPAPLRLPVSHRQVPVRHVPYNGFSHMPDWLCEPPTRPRVCLALDRFFLGVDGLPASAPALLDAVCDVDAEVVVPLPAGLPDALGDLPDNVRLADGVPLDLLLPSCVTLIHHGGPNDIAGALAHGVPQLMLPTRRGLGIPEARRVAEFGAGLCRQAEELSAAELRGMLLRVLRTPSFARAAAALRAASLATPPPADLVPVLERLTTAHRTSQGVKSR</sequence>
<dbReference type="Proteomes" id="UP000195105">
    <property type="component" value="Unassembled WGS sequence"/>
</dbReference>
<dbReference type="GO" id="GO:0016758">
    <property type="term" value="F:hexosyltransferase activity"/>
    <property type="evidence" value="ECO:0007669"/>
    <property type="project" value="UniProtKB-ARBA"/>
</dbReference>
<name>A0A2C9ZNJ1_9ACTN</name>
<dbReference type="RefSeq" id="WP_086599002.1">
    <property type="nucleotide sequence ID" value="NZ_NGFN01000004.1"/>
</dbReference>
<dbReference type="InterPro" id="IPR010610">
    <property type="entry name" value="EryCIII-like_C"/>
</dbReference>
<keyword evidence="8" id="KW-1185">Reference proteome</keyword>
<dbReference type="InterPro" id="IPR048284">
    <property type="entry name" value="EryCIII-like_N"/>
</dbReference>
<feature type="domain" description="Erythromycin biosynthesis protein CIII-like N-terminal" evidence="6">
    <location>
        <begin position="112"/>
        <end position="261"/>
    </location>
</feature>
<feature type="domain" description="Erythromycin biosynthesis protein CIII-like N-terminal" evidence="6">
    <location>
        <begin position="22"/>
        <end position="55"/>
    </location>
</feature>
<accession>A0A2C9ZNJ1</accession>
<dbReference type="InterPro" id="IPR002213">
    <property type="entry name" value="UDP_glucos_trans"/>
</dbReference>
<proteinExistence type="inferred from homology"/>
<dbReference type="GO" id="GO:0017000">
    <property type="term" value="P:antibiotic biosynthetic process"/>
    <property type="evidence" value="ECO:0007669"/>
    <property type="project" value="UniProtKB-ARBA"/>
</dbReference>
<dbReference type="AlphaFoldDB" id="A0A2C9ZNJ1"/>
<reference evidence="7 8" key="1">
    <citation type="submission" date="2017-05" db="EMBL/GenBank/DDBJ databases">
        <title>Biotechnological potential of actinobacteria isolated from South African environments.</title>
        <authorList>
            <person name="Le Roes-Hill M."/>
            <person name="Prins A."/>
            <person name="Durrell K.A."/>
        </authorList>
    </citation>
    <scope>NUCLEOTIDE SEQUENCE [LARGE SCALE GENOMIC DNA]</scope>
    <source>
        <strain evidence="7 8">HMC13</strain>
    </source>
</reference>
<evidence type="ECO:0000259" key="5">
    <source>
        <dbReference type="Pfam" id="PF06722"/>
    </source>
</evidence>
<dbReference type="EMBL" id="NGFN01000004">
    <property type="protein sequence ID" value="OUD04923.1"/>
    <property type="molecule type" value="Genomic_DNA"/>
</dbReference>
<dbReference type="Gene3D" id="3.40.50.2000">
    <property type="entry name" value="Glycogen Phosphorylase B"/>
    <property type="match status" value="2"/>
</dbReference>
<evidence type="ECO:0000313" key="7">
    <source>
        <dbReference type="EMBL" id="OUD04923.1"/>
    </source>
</evidence>
<evidence type="ECO:0000259" key="6">
    <source>
        <dbReference type="Pfam" id="PF21036"/>
    </source>
</evidence>
<dbReference type="Pfam" id="PF21036">
    <property type="entry name" value="EryCIII-like_N"/>
    <property type="match status" value="2"/>
</dbReference>
<keyword evidence="2" id="KW-0328">Glycosyltransferase</keyword>
<dbReference type="CDD" id="cd03784">
    <property type="entry name" value="GT1_Gtf-like"/>
    <property type="match status" value="1"/>
</dbReference>